<dbReference type="Gene3D" id="3.30.710.10">
    <property type="entry name" value="Potassium Channel Kv1.1, Chain A"/>
    <property type="match status" value="1"/>
</dbReference>
<dbReference type="SUPFAM" id="SSF54695">
    <property type="entry name" value="POZ domain"/>
    <property type="match status" value="1"/>
</dbReference>
<evidence type="ECO:0000313" key="2">
    <source>
        <dbReference type="EMBL" id="GMT29753.1"/>
    </source>
</evidence>
<dbReference type="Pfam" id="PF00651">
    <property type="entry name" value="BTB"/>
    <property type="match status" value="1"/>
</dbReference>
<reference evidence="2" key="1">
    <citation type="submission" date="2023-10" db="EMBL/GenBank/DDBJ databases">
        <title>Genome assembly of Pristionchus species.</title>
        <authorList>
            <person name="Yoshida K."/>
            <person name="Sommer R.J."/>
        </authorList>
    </citation>
    <scope>NUCLEOTIDE SEQUENCE</scope>
    <source>
        <strain evidence="2">RS5133</strain>
    </source>
</reference>
<dbReference type="PANTHER" id="PTHR47022:SF1">
    <property type="entry name" value="BTB AND MATH DOMAIN-CONTAINING PROTEIN 36-RELATED"/>
    <property type="match status" value="1"/>
</dbReference>
<dbReference type="InterPro" id="IPR000210">
    <property type="entry name" value="BTB/POZ_dom"/>
</dbReference>
<feature type="non-terminal residue" evidence="2">
    <location>
        <position position="1"/>
    </location>
</feature>
<dbReference type="PANTHER" id="PTHR47022">
    <property type="entry name" value="BTB AND MATH DOMAIN-CONTAINING PROTEIN 36-RELATED"/>
    <property type="match status" value="1"/>
</dbReference>
<keyword evidence="3" id="KW-1185">Reference proteome</keyword>
<accession>A0AAV5WGH0</accession>
<evidence type="ECO:0000313" key="3">
    <source>
        <dbReference type="Proteomes" id="UP001432322"/>
    </source>
</evidence>
<feature type="domain" description="BTB" evidence="1">
    <location>
        <begin position="114"/>
        <end position="175"/>
    </location>
</feature>
<feature type="non-terminal residue" evidence="2">
    <location>
        <position position="180"/>
    </location>
</feature>
<evidence type="ECO:0000259" key="1">
    <source>
        <dbReference type="PROSITE" id="PS50097"/>
    </source>
</evidence>
<comment type="caution">
    <text evidence="2">The sequence shown here is derived from an EMBL/GenBank/DDBJ whole genome shotgun (WGS) entry which is preliminary data.</text>
</comment>
<organism evidence="2 3">
    <name type="scientific">Pristionchus fissidentatus</name>
    <dbReference type="NCBI Taxonomy" id="1538716"/>
    <lineage>
        <taxon>Eukaryota</taxon>
        <taxon>Metazoa</taxon>
        <taxon>Ecdysozoa</taxon>
        <taxon>Nematoda</taxon>
        <taxon>Chromadorea</taxon>
        <taxon>Rhabditida</taxon>
        <taxon>Rhabditina</taxon>
        <taxon>Diplogasteromorpha</taxon>
        <taxon>Diplogasteroidea</taxon>
        <taxon>Neodiplogasteridae</taxon>
        <taxon>Pristionchus</taxon>
    </lineage>
</organism>
<sequence>EVKVSKDDNKGYLTIEWSTTPSFSDWFCYATMEARVVHAINGLLSVRKRVSSRVNKHTNIGQIINFDWNMVTLLRNGFLRDGGIMVEAWIEVHRSSTGPPSLSDYDFFTPSLYSVVVLTVEEKKLHVSKQILAHHSSYFEKLFFGDFKEAKQSEITLTDIVLEEFLIVLRRIYNGGTING</sequence>
<dbReference type="PROSITE" id="PS50097">
    <property type="entry name" value="BTB"/>
    <property type="match status" value="1"/>
</dbReference>
<dbReference type="EMBL" id="BTSY01000005">
    <property type="protein sequence ID" value="GMT29753.1"/>
    <property type="molecule type" value="Genomic_DNA"/>
</dbReference>
<name>A0AAV5WGH0_9BILA</name>
<proteinExistence type="predicted"/>
<gene>
    <name evidence="2" type="ORF">PFISCL1PPCAC_21050</name>
</gene>
<dbReference type="Proteomes" id="UP001432322">
    <property type="component" value="Unassembled WGS sequence"/>
</dbReference>
<dbReference type="InterPro" id="IPR011333">
    <property type="entry name" value="SKP1/BTB/POZ_sf"/>
</dbReference>
<dbReference type="AlphaFoldDB" id="A0AAV5WGH0"/>
<protein>
    <recommendedName>
        <fullName evidence="1">BTB domain-containing protein</fullName>
    </recommendedName>
</protein>